<feature type="compositionally biased region" description="Basic and acidic residues" evidence="8">
    <location>
        <begin position="631"/>
        <end position="653"/>
    </location>
</feature>
<dbReference type="InterPro" id="IPR038844">
    <property type="entry name" value="CFAP157"/>
</dbReference>
<proteinExistence type="inferred from homology"/>
<dbReference type="RefSeq" id="XP_050515764.1">
    <property type="nucleotide sequence ID" value="XM_050659807.1"/>
</dbReference>
<evidence type="ECO:0000256" key="3">
    <source>
        <dbReference type="ARBA" id="ARBA00014087"/>
    </source>
</evidence>
<keyword evidence="4 7" id="KW-0175">Coiled coil</keyword>
<evidence type="ECO:0000256" key="8">
    <source>
        <dbReference type="SAM" id="MobiDB-lite"/>
    </source>
</evidence>
<feature type="coiled-coil region" evidence="7">
    <location>
        <begin position="28"/>
        <end position="262"/>
    </location>
</feature>
<evidence type="ECO:0000256" key="4">
    <source>
        <dbReference type="ARBA" id="ARBA00023054"/>
    </source>
</evidence>
<protein>
    <recommendedName>
        <fullName evidence="3">Cilia- and flagella-associated protein 157</fullName>
    </recommendedName>
</protein>
<dbReference type="Proteomes" id="UP001652700">
    <property type="component" value="Unplaced"/>
</dbReference>
<evidence type="ECO:0000313" key="10">
    <source>
        <dbReference type="Proteomes" id="UP001652700"/>
    </source>
</evidence>
<accession>A0ABM5L000</accession>
<feature type="compositionally biased region" description="Basic and acidic residues" evidence="8">
    <location>
        <begin position="609"/>
        <end position="624"/>
    </location>
</feature>
<feature type="compositionally biased region" description="Acidic residues" evidence="8">
    <location>
        <begin position="474"/>
        <end position="484"/>
    </location>
</feature>
<reference evidence="9" key="1">
    <citation type="submission" date="2025-05" db="UniProtKB">
        <authorList>
            <consortium name="EnsemblMetazoa"/>
        </authorList>
    </citation>
    <scope>IDENTIFICATION</scope>
</reference>
<organism evidence="9 10">
    <name type="scientific">Diabrotica virgifera virgifera</name>
    <name type="common">western corn rootworm</name>
    <dbReference type="NCBI Taxonomy" id="50390"/>
    <lineage>
        <taxon>Eukaryota</taxon>
        <taxon>Metazoa</taxon>
        <taxon>Ecdysozoa</taxon>
        <taxon>Arthropoda</taxon>
        <taxon>Hexapoda</taxon>
        <taxon>Insecta</taxon>
        <taxon>Pterygota</taxon>
        <taxon>Neoptera</taxon>
        <taxon>Endopterygota</taxon>
        <taxon>Coleoptera</taxon>
        <taxon>Polyphaga</taxon>
        <taxon>Cucujiformia</taxon>
        <taxon>Chrysomeloidea</taxon>
        <taxon>Chrysomelidae</taxon>
        <taxon>Galerucinae</taxon>
        <taxon>Diabroticina</taxon>
        <taxon>Diabroticites</taxon>
        <taxon>Diabrotica</taxon>
    </lineage>
</organism>
<evidence type="ECO:0000256" key="6">
    <source>
        <dbReference type="ARBA" id="ARBA00023273"/>
    </source>
</evidence>
<keyword evidence="6" id="KW-0966">Cell projection</keyword>
<evidence type="ECO:0000256" key="2">
    <source>
        <dbReference type="ARBA" id="ARBA00010841"/>
    </source>
</evidence>
<dbReference type="PANTHER" id="PTHR31954:SF1">
    <property type="entry name" value="CILIA- AND FLAGELLA-ASSOCIATED PROTEIN 157"/>
    <property type="match status" value="1"/>
</dbReference>
<comment type="similarity">
    <text evidence="2">Belongs to the CFAP157 family.</text>
</comment>
<evidence type="ECO:0000256" key="1">
    <source>
        <dbReference type="ARBA" id="ARBA00004138"/>
    </source>
</evidence>
<keyword evidence="5" id="KW-0969">Cilium</keyword>
<feature type="compositionally biased region" description="Acidic residues" evidence="8">
    <location>
        <begin position="496"/>
        <end position="507"/>
    </location>
</feature>
<name>A0ABM5L000_DIAVI</name>
<feature type="region of interest" description="Disordered" evidence="8">
    <location>
        <begin position="474"/>
        <end position="653"/>
    </location>
</feature>
<dbReference type="GeneID" id="126890681"/>
<comment type="subcellular location">
    <subcellularLocation>
        <location evidence="1">Cell projection</location>
        <location evidence="1">Cilium</location>
    </subcellularLocation>
</comment>
<evidence type="ECO:0000256" key="7">
    <source>
        <dbReference type="SAM" id="Coils"/>
    </source>
</evidence>
<keyword evidence="10" id="KW-1185">Reference proteome</keyword>
<evidence type="ECO:0000256" key="5">
    <source>
        <dbReference type="ARBA" id="ARBA00023069"/>
    </source>
</evidence>
<dbReference type="EnsemblMetazoa" id="XM_050659807.1">
    <property type="protein sequence ID" value="XP_050515764.1"/>
    <property type="gene ID" value="LOC126890681"/>
</dbReference>
<dbReference type="PANTHER" id="PTHR31954">
    <property type="entry name" value="CILIA- AND FLAGELLA-ASSOCIATED PROTEIN 157"/>
    <property type="match status" value="1"/>
</dbReference>
<sequence>MAKGKGKKGKKAKKPVEIDPNALTEVDKTFYELTITDLNRKLARLRSQNQELEQKNEELVQEKEKLDEDRNDIIMYLKRTLQEKTSEIAELEERITAMKQEQEDTTQMYEEKIVEMTNEYNTMHDQLTSENKLLEGKLNSLEEFRSQRDELMKKFETQENDMEAQEKRHKREMYEIERKFIIAKDRLKKDMEAKLRQLSTEFHDATELRIAATTHRVIRENIAVNNELDVLLNNQQKLFNENVKLKDKDSNLHRQVELLEAEKTKALAKVRVQVKLIDRLSDDNEFLISQRDHYKAYETKYLECCRKTKDLTEKLTCSEHDKRILEQNLHHVRCDRTAIQTDYLYLQEENERLNEIMIEAVSCIKEALIVRIDSDMSFKASKRDNLLNSLLTLLNKARDHKIRCPSLETVSLFEATYARGDLGFVPKPVELRSAVPVRRNMDTQTGASFEEYIATGYIAKTKMLYSEIEDEEDIVEQSEGELREEEGQHESVLYFDDQEIPGEESSDDGTNLYDLIPEEEPVRDEQTTDVEQVQSPKEDEPEERTSRTSGDQKFSEERTSRTSGDQKFPEGRTSRTSGEQKFPEGRTSRTSGDQKFPEGRTSSTSGDQKFPEGRTSRTSGDQKSRGKRTSRNSEDQKSPEEDLNTKSDSKTEQ</sequence>
<evidence type="ECO:0000313" key="9">
    <source>
        <dbReference type="EnsemblMetazoa" id="XP_050515764.1"/>
    </source>
</evidence>